<dbReference type="PROSITE" id="PS50054">
    <property type="entry name" value="TYR_PHOSPHATASE_DUAL"/>
    <property type="match status" value="1"/>
</dbReference>
<dbReference type="PROSITE" id="PS50056">
    <property type="entry name" value="TYR_PHOSPHATASE_2"/>
    <property type="match status" value="1"/>
</dbReference>
<feature type="compositionally biased region" description="Polar residues" evidence="1">
    <location>
        <begin position="264"/>
        <end position="274"/>
    </location>
</feature>
<dbReference type="Proteomes" id="UP000594342">
    <property type="component" value="Unassembled WGS sequence"/>
</dbReference>
<dbReference type="PANTHER" id="PTHR46377">
    <property type="entry name" value="DUAL SPECIFICITY PROTEIN PHOSPHATASE 19"/>
    <property type="match status" value="1"/>
</dbReference>
<dbReference type="SUPFAM" id="SSF52799">
    <property type="entry name" value="(Phosphotyrosine protein) phosphatases II"/>
    <property type="match status" value="1"/>
</dbReference>
<dbReference type="PANTHER" id="PTHR46377:SF1">
    <property type="entry name" value="DUAL SPECIFICITY PROTEIN PHOSPHATASE 19"/>
    <property type="match status" value="1"/>
</dbReference>
<keyword evidence="5" id="KW-1185">Reference proteome</keyword>
<dbReference type="Gene3D" id="3.90.190.10">
    <property type="entry name" value="Protein tyrosine phosphatase superfamily"/>
    <property type="match status" value="1"/>
</dbReference>
<name>A0A5K0UC19_9VIRU</name>
<dbReference type="EMBL" id="UPSH01000001">
    <property type="protein sequence ID" value="VBB18786.1"/>
    <property type="molecule type" value="Genomic_DNA"/>
</dbReference>
<sequence>MSMSLVRSYMPEAVSDTVMYYAGMARCLIQYYINNTFSASEITSRLFVGDLASASNCDAMKEQGITHILSVINGAFPIFPKDFKYKIVHINDDPWVDIAKYFEESNQFIGEALSTPNTKVMIHCQRGVSRSVTLLLAYMILKQNEVKKIPKEIIGETVNKILAEVKAHRPIAEPNEGFMESLRLYVCRLNDYPVHLASSPVIEPLTESSIDVNKESNIDRTQMIEHVIPSDAYGDDDSEGTGQGDDASETSVSSSGSPQVSGSKENPVSSDSSI</sequence>
<feature type="region of interest" description="Disordered" evidence="1">
    <location>
        <begin position="230"/>
        <end position="274"/>
    </location>
</feature>
<dbReference type="InterPro" id="IPR020422">
    <property type="entry name" value="TYR_PHOSPHATASE_DUAL_dom"/>
</dbReference>
<evidence type="ECO:0000313" key="5">
    <source>
        <dbReference type="Proteomes" id="UP000594342"/>
    </source>
</evidence>
<accession>A0A5K0UC19</accession>
<dbReference type="InterPro" id="IPR000387">
    <property type="entry name" value="Tyr_Pase_dom"/>
</dbReference>
<protein>
    <recommendedName>
        <fullName evidence="6">Protein-tyrosine-phosphatase</fullName>
    </recommendedName>
</protein>
<evidence type="ECO:0000259" key="3">
    <source>
        <dbReference type="PROSITE" id="PS50056"/>
    </source>
</evidence>
<feature type="domain" description="Tyrosine specific protein phosphatases" evidence="3">
    <location>
        <begin position="99"/>
        <end position="170"/>
    </location>
</feature>
<dbReference type="Pfam" id="PF00782">
    <property type="entry name" value="DSPc"/>
    <property type="match status" value="1"/>
</dbReference>
<organism evidence="4 5">
    <name type="scientific">Yasminevirus sp. GU-2018</name>
    <dbReference type="NCBI Taxonomy" id="2420051"/>
    <lineage>
        <taxon>Viruses</taxon>
        <taxon>Varidnaviria</taxon>
        <taxon>Bamfordvirae</taxon>
        <taxon>Nucleocytoviricota</taxon>
        <taxon>Megaviricetes</taxon>
        <taxon>Imitervirales</taxon>
        <taxon>Mimiviridae</taxon>
        <taxon>Klosneuvirinae</taxon>
        <taxon>Yasminevirus</taxon>
        <taxon>Yasminevirus saudimassiliense</taxon>
    </lineage>
</organism>
<proteinExistence type="predicted"/>
<dbReference type="CDD" id="cd14498">
    <property type="entry name" value="DSP"/>
    <property type="match status" value="1"/>
</dbReference>
<reference evidence="4 5" key="1">
    <citation type="submission" date="2018-10" db="EMBL/GenBank/DDBJ databases">
        <authorList>
            <consortium name="IHU Genomes"/>
        </authorList>
    </citation>
    <scope>NUCLEOTIDE SEQUENCE [LARGE SCALE GENOMIC DNA]</scope>
    <source>
        <strain evidence="4 5">A1</strain>
    </source>
</reference>
<evidence type="ECO:0008006" key="6">
    <source>
        <dbReference type="Google" id="ProtNLM"/>
    </source>
</evidence>
<comment type="caution">
    <text evidence="4">The sequence shown here is derived from an EMBL/GenBank/DDBJ whole genome shotgun (WGS) entry which is preliminary data.</text>
</comment>
<dbReference type="SMART" id="SM00195">
    <property type="entry name" value="DSPc"/>
    <property type="match status" value="1"/>
</dbReference>
<evidence type="ECO:0000259" key="2">
    <source>
        <dbReference type="PROSITE" id="PS50054"/>
    </source>
</evidence>
<evidence type="ECO:0000256" key="1">
    <source>
        <dbReference type="SAM" id="MobiDB-lite"/>
    </source>
</evidence>
<dbReference type="InterPro" id="IPR000340">
    <property type="entry name" value="Dual-sp_phosphatase_cat-dom"/>
</dbReference>
<dbReference type="InterPro" id="IPR029021">
    <property type="entry name" value="Prot-tyrosine_phosphatase-like"/>
</dbReference>
<gene>
    <name evidence="4" type="ORF">YASMINEVIRUS_1318</name>
</gene>
<dbReference type="GO" id="GO:0008579">
    <property type="term" value="F:JUN kinase phosphatase activity"/>
    <property type="evidence" value="ECO:0007669"/>
    <property type="project" value="TreeGrafter"/>
</dbReference>
<evidence type="ECO:0000313" key="4">
    <source>
        <dbReference type="EMBL" id="VBB18786.1"/>
    </source>
</evidence>
<feature type="domain" description="Tyrosine-protein phosphatase" evidence="2">
    <location>
        <begin position="38"/>
        <end position="191"/>
    </location>
</feature>
<feature type="compositionally biased region" description="Low complexity" evidence="1">
    <location>
        <begin position="249"/>
        <end position="263"/>
    </location>
</feature>
<dbReference type="PRINTS" id="PR01908">
    <property type="entry name" value="ADSPHPHTASE"/>
</dbReference>